<dbReference type="Gene3D" id="3.40.50.2000">
    <property type="entry name" value="Glycogen Phosphorylase B"/>
    <property type="match status" value="1"/>
</dbReference>
<dbReference type="AlphaFoldDB" id="A0A166AKM7"/>
<dbReference type="PATRIC" id="fig|989403.3.peg.561"/>
<dbReference type="PANTHER" id="PTHR46401">
    <property type="entry name" value="GLYCOSYLTRANSFERASE WBBK-RELATED"/>
    <property type="match status" value="1"/>
</dbReference>
<gene>
    <name evidence="2" type="primary">mshA_1</name>
    <name evidence="2" type="ORF">PsAD2_00529</name>
</gene>
<evidence type="ECO:0000313" key="2">
    <source>
        <dbReference type="EMBL" id="KZL21240.1"/>
    </source>
</evidence>
<protein>
    <submittedName>
        <fullName evidence="2">D-inositol-3-phosphate glycosyltransferase</fullName>
        <ecNumber evidence="2">2.4.1.250</ecNumber>
    </submittedName>
</protein>
<reference evidence="2 3" key="1">
    <citation type="journal article" date="2016" name="Front. Microbiol.">
        <title>Comparative Genomic Analysis Reveals a Diverse Repertoire of Genes Involved in Prokaryote-Eukaryote Interactions within the Pseudovibrio Genus.</title>
        <authorList>
            <person name="Romano S."/>
            <person name="Fernandez-Guerra A."/>
            <person name="Reen F.J."/>
            <person name="Glockner F.O."/>
            <person name="Crowley S.P."/>
            <person name="O'Sullivan O."/>
            <person name="Cotter P.D."/>
            <person name="Adams C."/>
            <person name="Dobson A.D."/>
            <person name="O'Gara F."/>
        </authorList>
    </citation>
    <scope>NUCLEOTIDE SEQUENCE [LARGE SCALE GENOMIC DNA]</scope>
    <source>
        <strain evidence="2 3">Ad2</strain>
    </source>
</reference>
<keyword evidence="2" id="KW-0808">Transferase</keyword>
<comment type="caution">
    <text evidence="2">The sequence shown here is derived from an EMBL/GenBank/DDBJ whole genome shotgun (WGS) entry which is preliminary data.</text>
</comment>
<keyword evidence="2" id="KW-0328">Glycosyltransferase</keyword>
<dbReference type="RefSeq" id="WP_068002773.1">
    <property type="nucleotide sequence ID" value="NZ_FOFM01000005.1"/>
</dbReference>
<dbReference type="SUPFAM" id="SSF53756">
    <property type="entry name" value="UDP-Glycosyltransferase/glycogen phosphorylase"/>
    <property type="match status" value="1"/>
</dbReference>
<evidence type="ECO:0000259" key="1">
    <source>
        <dbReference type="Pfam" id="PF00534"/>
    </source>
</evidence>
<dbReference type="InterPro" id="IPR001296">
    <property type="entry name" value="Glyco_trans_1"/>
</dbReference>
<organism evidence="2 3">
    <name type="scientific">Pseudovibrio axinellae</name>
    <dbReference type="NCBI Taxonomy" id="989403"/>
    <lineage>
        <taxon>Bacteria</taxon>
        <taxon>Pseudomonadati</taxon>
        <taxon>Pseudomonadota</taxon>
        <taxon>Alphaproteobacteria</taxon>
        <taxon>Hyphomicrobiales</taxon>
        <taxon>Stappiaceae</taxon>
        <taxon>Pseudovibrio</taxon>
    </lineage>
</organism>
<dbReference type="PANTHER" id="PTHR46401:SF8">
    <property type="entry name" value="BLL6006 PROTEIN"/>
    <property type="match status" value="1"/>
</dbReference>
<dbReference type="Pfam" id="PF00534">
    <property type="entry name" value="Glycos_transf_1"/>
    <property type="match status" value="1"/>
</dbReference>
<dbReference type="STRING" id="989403.SAMN05421798_105152"/>
<feature type="domain" description="Glycosyl transferase family 1" evidence="1">
    <location>
        <begin position="246"/>
        <end position="406"/>
    </location>
</feature>
<dbReference type="EMBL" id="LMCB01000004">
    <property type="protein sequence ID" value="KZL21240.1"/>
    <property type="molecule type" value="Genomic_DNA"/>
</dbReference>
<dbReference type="EC" id="2.4.1.250" evidence="2"/>
<name>A0A166AKM7_9HYPH</name>
<proteinExistence type="predicted"/>
<dbReference type="OrthoDB" id="9790710at2"/>
<sequence>MTTPKPKLYFDLTTLRQNRSTSLQANGVTRTLYETARCFYQDEIEVTFICHDARTNEYVNVQPAPFFTSGELTPEDLPNLLGAPLKALNKEKYKNRKLKGMFHRMRYALRTKARKTTGAYDGDALGGPLIDIDAPFLSLGNLQETRRLAEYVKARAPYVPVYAMIHDISPLRLNDTEHDHGAKLWLDDLKRTIATKPHILANSEYTKNDLLQFLAEQEIPSPQSTSVVHLAHEFKEVSPLFPLRQRPKNGFFLLLGDIRYRKNAKLVFDAYLNLQQQGEAANLPQLVCAGAIPNGAFASLNSDQRYTPIGKYVTIIQAPTQAALTALYKEAIALIYPSLFEGYGLPVGEALWMGTPVLASKATSIPEVGGDYCRYFDPQNTEALAALIQSTIELQETLRAEIPERAQLRHWHNVEQDIWNIIRSNNTPPDKRISERPSTKFSLEET</sequence>
<keyword evidence="3" id="KW-1185">Reference proteome</keyword>
<dbReference type="GO" id="GO:0102710">
    <property type="term" value="F:D-inositol-3-phosphate glycosyltransferase activity"/>
    <property type="evidence" value="ECO:0007669"/>
    <property type="project" value="UniProtKB-EC"/>
</dbReference>
<dbReference type="Proteomes" id="UP000076577">
    <property type="component" value="Unassembled WGS sequence"/>
</dbReference>
<evidence type="ECO:0000313" key="3">
    <source>
        <dbReference type="Proteomes" id="UP000076577"/>
    </source>
</evidence>
<accession>A0A166AKM7</accession>